<reference evidence="3 4" key="1">
    <citation type="submission" date="2021-07" db="EMBL/GenBank/DDBJ databases">
        <title>The Aristolochia fimbriata genome: insights into angiosperm evolution, floral development and chemical biosynthesis.</title>
        <authorList>
            <person name="Jiao Y."/>
        </authorList>
    </citation>
    <scope>NUCLEOTIDE SEQUENCE [LARGE SCALE GENOMIC DNA]</scope>
    <source>
        <strain evidence="3">IBCAS-2021</strain>
        <tissue evidence="3">Leaf</tissue>
    </source>
</reference>
<name>A0AAV7ERX7_ARIFI</name>
<dbReference type="GO" id="GO:0003723">
    <property type="term" value="F:RNA binding"/>
    <property type="evidence" value="ECO:0007669"/>
    <property type="project" value="InterPro"/>
</dbReference>
<dbReference type="InterPro" id="IPR011990">
    <property type="entry name" value="TPR-like_helical_dom_sf"/>
</dbReference>
<feature type="repeat" description="PPR" evidence="2">
    <location>
        <begin position="120"/>
        <end position="154"/>
    </location>
</feature>
<evidence type="ECO:0000256" key="1">
    <source>
        <dbReference type="ARBA" id="ARBA00022737"/>
    </source>
</evidence>
<dbReference type="EMBL" id="JAINDJ010000004">
    <property type="protein sequence ID" value="KAG9450391.1"/>
    <property type="molecule type" value="Genomic_DNA"/>
</dbReference>
<dbReference type="AlphaFoldDB" id="A0AAV7ERX7"/>
<dbReference type="NCBIfam" id="TIGR00756">
    <property type="entry name" value="PPR"/>
    <property type="match status" value="3"/>
</dbReference>
<dbReference type="Pfam" id="PF13041">
    <property type="entry name" value="PPR_2"/>
    <property type="match status" value="3"/>
</dbReference>
<organism evidence="3 4">
    <name type="scientific">Aristolochia fimbriata</name>
    <name type="common">White veined hardy Dutchman's pipe vine</name>
    <dbReference type="NCBI Taxonomy" id="158543"/>
    <lineage>
        <taxon>Eukaryota</taxon>
        <taxon>Viridiplantae</taxon>
        <taxon>Streptophyta</taxon>
        <taxon>Embryophyta</taxon>
        <taxon>Tracheophyta</taxon>
        <taxon>Spermatophyta</taxon>
        <taxon>Magnoliopsida</taxon>
        <taxon>Magnoliidae</taxon>
        <taxon>Piperales</taxon>
        <taxon>Aristolochiaceae</taxon>
        <taxon>Aristolochia</taxon>
    </lineage>
</organism>
<dbReference type="Pfam" id="PF13812">
    <property type="entry name" value="PPR_3"/>
    <property type="match status" value="1"/>
</dbReference>
<sequence length="707" mass="79544">MGVTAASLLDRLVQQTQKPKLLPRAAIKKISSYLDSGQLKKAVFLLSASPLGFPTHLYARLLSLCASRGGLVEARKIESHLVQILPQPPIFLLNRTIETYAKCGSLRDARELFDEMPRRDGGTWNAMITAYAHAGESHEALLLFSSMKSSRVFPNEITFASVLGCCADILALSLARQLHGLVFKHGFYRNVILGSALVDIYGKCQIIHDARKMFDEIPSPNAVSWNVIVRRYLEIGNGEEAVILFSQMIRENVQPLKYTLSTVLIACAGLGAISEGRQIHGFIIKNGFQEEDVVTTSLIDMCVKCGCLEDACLIFYQPGSKNVVSWTSMVSGYAMSGILDKARELFNEMAHRNIISWNAMLAGYVRFSCWEQAVDFIFWMRQTTQDCDYVTLGLILNVCAGVLDLRTGKEVHGFVYRHGFFSNLLIGNALLDMYGKSGSLRSAKQCFFEMGFLRDRISWNALITGYARHGRSEDALQIFRAMQYETTPDEYTFSAIFAACANIFTLPEGKEIHGYMIRNEFKSDMVIGGALVDMYSKCRCPDYAVKVFEKATQRDIIMWNSLLLGCAYNGMGGYVLQQFCLMQQESIKPDNVTFLGVLLACISEGFVELGHEYFDSMSRKHCVIPRLEHYECMIELLGKHGNVDDLESFIQEMPFEPTVAMWTRVFDFCREYGHSRLGQWAEKCLNELNPSNPVRFELSDGNNMNSL</sequence>
<proteinExistence type="predicted"/>
<dbReference type="Proteomes" id="UP000825729">
    <property type="component" value="Unassembled WGS sequence"/>
</dbReference>
<keyword evidence="1" id="KW-0677">Repeat</keyword>
<feature type="repeat" description="PPR" evidence="2">
    <location>
        <begin position="455"/>
        <end position="485"/>
    </location>
</feature>
<evidence type="ECO:0008006" key="5">
    <source>
        <dbReference type="Google" id="ProtNLM"/>
    </source>
</evidence>
<dbReference type="Pfam" id="PF01535">
    <property type="entry name" value="PPR"/>
    <property type="match status" value="6"/>
</dbReference>
<evidence type="ECO:0000256" key="2">
    <source>
        <dbReference type="PROSITE-ProRule" id="PRU00708"/>
    </source>
</evidence>
<protein>
    <recommendedName>
        <fullName evidence="5">Pentatricopeptide repeat-containing protein</fullName>
    </recommendedName>
</protein>
<keyword evidence="4" id="KW-1185">Reference proteome</keyword>
<dbReference type="InterPro" id="IPR002885">
    <property type="entry name" value="PPR_rpt"/>
</dbReference>
<dbReference type="FunFam" id="1.25.40.10:FF:000073">
    <property type="entry name" value="Pentatricopeptide repeat-containing protein chloroplastic"/>
    <property type="match status" value="1"/>
</dbReference>
<comment type="caution">
    <text evidence="3">The sequence shown here is derived from an EMBL/GenBank/DDBJ whole genome shotgun (WGS) entry which is preliminary data.</text>
</comment>
<dbReference type="GO" id="GO:0009451">
    <property type="term" value="P:RNA modification"/>
    <property type="evidence" value="ECO:0007669"/>
    <property type="project" value="InterPro"/>
</dbReference>
<feature type="repeat" description="PPR" evidence="2">
    <location>
        <begin position="555"/>
        <end position="589"/>
    </location>
</feature>
<dbReference type="PROSITE" id="PS51375">
    <property type="entry name" value="PPR"/>
    <property type="match status" value="5"/>
</dbReference>
<feature type="repeat" description="PPR" evidence="2">
    <location>
        <begin position="322"/>
        <end position="356"/>
    </location>
</feature>
<evidence type="ECO:0000313" key="4">
    <source>
        <dbReference type="Proteomes" id="UP000825729"/>
    </source>
</evidence>
<dbReference type="PANTHER" id="PTHR47926:SF476">
    <property type="entry name" value="PENTATRICOPEPTIDE REPEAT-CONTAINING PROTEIN"/>
    <property type="match status" value="1"/>
</dbReference>
<dbReference type="FunFam" id="1.25.40.10:FF:000425">
    <property type="entry name" value="Pentatricopeptide repeat-containing protein At3g26540"/>
    <property type="match status" value="1"/>
</dbReference>
<dbReference type="FunFam" id="1.25.40.10:FF:000242">
    <property type="entry name" value="Pentatricopeptide repeat-containing protein"/>
    <property type="match status" value="1"/>
</dbReference>
<accession>A0AAV7ERX7</accession>
<feature type="repeat" description="PPR" evidence="2">
    <location>
        <begin position="221"/>
        <end position="255"/>
    </location>
</feature>
<dbReference type="Gene3D" id="1.25.40.10">
    <property type="entry name" value="Tetratricopeptide repeat domain"/>
    <property type="match status" value="5"/>
</dbReference>
<dbReference type="InterPro" id="IPR046960">
    <property type="entry name" value="PPR_At4g14850-like_plant"/>
</dbReference>
<gene>
    <name evidence="3" type="ORF">H6P81_010356</name>
</gene>
<dbReference type="PANTHER" id="PTHR47926">
    <property type="entry name" value="PENTATRICOPEPTIDE REPEAT-CONTAINING PROTEIN"/>
    <property type="match status" value="1"/>
</dbReference>
<evidence type="ECO:0000313" key="3">
    <source>
        <dbReference type="EMBL" id="KAG9450391.1"/>
    </source>
</evidence>